<sequence length="43" mass="5089">MTNGLLMKNVFVRLLVYRRSTLKCQMTEKLHVEYVLKVALVHL</sequence>
<reference evidence="1" key="1">
    <citation type="submission" date="2014-09" db="EMBL/GenBank/DDBJ databases">
        <authorList>
            <person name="Magalhaes I.L.F."/>
            <person name="Oliveira U."/>
            <person name="Santos F.R."/>
            <person name="Vidigal T.H.D.A."/>
            <person name="Brescovit A.D."/>
            <person name="Santos A.J."/>
        </authorList>
    </citation>
    <scope>NUCLEOTIDE SEQUENCE</scope>
    <source>
        <tissue evidence="1">Shoot tissue taken approximately 20 cm above the soil surface</tissue>
    </source>
</reference>
<name>A0A0A9DFS1_ARUDO</name>
<organism evidence="1">
    <name type="scientific">Arundo donax</name>
    <name type="common">Giant reed</name>
    <name type="synonym">Donax arundinaceus</name>
    <dbReference type="NCBI Taxonomy" id="35708"/>
    <lineage>
        <taxon>Eukaryota</taxon>
        <taxon>Viridiplantae</taxon>
        <taxon>Streptophyta</taxon>
        <taxon>Embryophyta</taxon>
        <taxon>Tracheophyta</taxon>
        <taxon>Spermatophyta</taxon>
        <taxon>Magnoliopsida</taxon>
        <taxon>Liliopsida</taxon>
        <taxon>Poales</taxon>
        <taxon>Poaceae</taxon>
        <taxon>PACMAD clade</taxon>
        <taxon>Arundinoideae</taxon>
        <taxon>Arundineae</taxon>
        <taxon>Arundo</taxon>
    </lineage>
</organism>
<dbReference type="EMBL" id="GBRH01212367">
    <property type="protein sequence ID" value="JAD85528.1"/>
    <property type="molecule type" value="Transcribed_RNA"/>
</dbReference>
<evidence type="ECO:0000313" key="1">
    <source>
        <dbReference type="EMBL" id="JAD85528.1"/>
    </source>
</evidence>
<accession>A0A0A9DFS1</accession>
<protein>
    <submittedName>
        <fullName evidence="1">Uncharacterized protein</fullName>
    </submittedName>
</protein>
<dbReference type="AlphaFoldDB" id="A0A0A9DFS1"/>
<reference evidence="1" key="2">
    <citation type="journal article" date="2015" name="Data Brief">
        <title>Shoot transcriptome of the giant reed, Arundo donax.</title>
        <authorList>
            <person name="Barrero R.A."/>
            <person name="Guerrero F.D."/>
            <person name="Moolhuijzen P."/>
            <person name="Goolsby J.A."/>
            <person name="Tidwell J."/>
            <person name="Bellgard S.E."/>
            <person name="Bellgard M.I."/>
        </authorList>
    </citation>
    <scope>NUCLEOTIDE SEQUENCE</scope>
    <source>
        <tissue evidence="1">Shoot tissue taken approximately 20 cm above the soil surface</tissue>
    </source>
</reference>
<proteinExistence type="predicted"/>